<evidence type="ECO:0000313" key="2">
    <source>
        <dbReference type="Proteomes" id="UP000267798"/>
    </source>
</evidence>
<accession>A0A3A6PPA6</accession>
<evidence type="ECO:0000313" key="1">
    <source>
        <dbReference type="EMBL" id="RJX40039.1"/>
    </source>
</evidence>
<sequence>MPLIHYDSAEDISKTRVVTIHYRPDLLSEGERAEFSKEVPFVPEPEDKEGKYAVLYINRETNELWYEYYDAPLSEQERMELLERKLAQKTTEVEDLYLLMADFIAKV</sequence>
<dbReference type="EMBL" id="QXQB01000002">
    <property type="protein sequence ID" value="RJX40039.1"/>
    <property type="molecule type" value="Genomic_DNA"/>
</dbReference>
<reference evidence="1 2" key="1">
    <citation type="submission" date="2018-09" db="EMBL/GenBank/DDBJ databases">
        <title>Paenibacillus aracenensis nov. sp. isolated from a cave in southern Spain.</title>
        <authorList>
            <person name="Jurado V."/>
            <person name="Gutierrez-Patricio S."/>
            <person name="Gonzalez-Pimentel J.L."/>
            <person name="Miller A.Z."/>
            <person name="Laiz L."/>
            <person name="Saiz-Jimenez C."/>
        </authorList>
    </citation>
    <scope>NUCLEOTIDE SEQUENCE [LARGE SCALE GENOMIC DNA]</scope>
    <source>
        <strain evidence="1 2">JCM 19203</strain>
    </source>
</reference>
<dbReference type="AlphaFoldDB" id="A0A3A6PPA6"/>
<comment type="caution">
    <text evidence="1">The sequence shown here is derived from an EMBL/GenBank/DDBJ whole genome shotgun (WGS) entry which is preliminary data.</text>
</comment>
<proteinExistence type="predicted"/>
<gene>
    <name evidence="1" type="ORF">D3P09_11735</name>
</gene>
<protein>
    <submittedName>
        <fullName evidence="1">Uncharacterized protein</fullName>
    </submittedName>
</protein>
<organism evidence="1 2">
    <name type="scientific">Paenibacillus pinisoli</name>
    <dbReference type="NCBI Taxonomy" id="1276110"/>
    <lineage>
        <taxon>Bacteria</taxon>
        <taxon>Bacillati</taxon>
        <taxon>Bacillota</taxon>
        <taxon>Bacilli</taxon>
        <taxon>Bacillales</taxon>
        <taxon>Paenibacillaceae</taxon>
        <taxon>Paenibacillus</taxon>
    </lineage>
</organism>
<dbReference type="RefSeq" id="WP_120109979.1">
    <property type="nucleotide sequence ID" value="NZ_QXQB01000002.1"/>
</dbReference>
<dbReference type="Proteomes" id="UP000267798">
    <property type="component" value="Unassembled WGS sequence"/>
</dbReference>
<keyword evidence="2" id="KW-1185">Reference proteome</keyword>
<name>A0A3A6PPA6_9BACL</name>